<evidence type="ECO:0000256" key="3">
    <source>
        <dbReference type="ARBA" id="ARBA00022475"/>
    </source>
</evidence>
<accession>A0ABS7T7E3</accession>
<evidence type="ECO:0000313" key="10">
    <source>
        <dbReference type="EMBL" id="MBZ4039768.1"/>
    </source>
</evidence>
<gene>
    <name evidence="10" type="ORF">K6753_09490</name>
</gene>
<keyword evidence="6" id="KW-0653">Protein transport</keyword>
<dbReference type="SUPFAM" id="SSF50156">
    <property type="entry name" value="PDZ domain-like"/>
    <property type="match status" value="1"/>
</dbReference>
<keyword evidence="2" id="KW-0813">Transport</keyword>
<evidence type="ECO:0000256" key="7">
    <source>
        <dbReference type="ARBA" id="ARBA00022989"/>
    </source>
</evidence>
<keyword evidence="4" id="KW-0997">Cell inner membrane</keyword>
<keyword evidence="5" id="KW-0812">Transmembrane</keyword>
<dbReference type="InterPro" id="IPR024961">
    <property type="entry name" value="T2SS_GspC_N"/>
</dbReference>
<comment type="subcellular location">
    <subcellularLocation>
        <location evidence="1">Cell inner membrane</location>
    </subcellularLocation>
</comment>
<keyword evidence="11" id="KW-1185">Reference proteome</keyword>
<organism evidence="10 11">
    <name type="scientific">Novilysobacter selenitireducens</name>
    <dbReference type="NCBI Taxonomy" id="2872639"/>
    <lineage>
        <taxon>Bacteria</taxon>
        <taxon>Pseudomonadati</taxon>
        <taxon>Pseudomonadota</taxon>
        <taxon>Gammaproteobacteria</taxon>
        <taxon>Lysobacterales</taxon>
        <taxon>Lysobacteraceae</taxon>
        <taxon>Novilysobacter</taxon>
    </lineage>
</organism>
<reference evidence="10 11" key="1">
    <citation type="submission" date="2021-09" db="EMBL/GenBank/DDBJ databases">
        <title>Lysobacter sp. 13A isolated from the river sediment.</title>
        <authorList>
            <person name="Liu H."/>
            <person name="Li S."/>
            <person name="Mao S."/>
        </authorList>
    </citation>
    <scope>NUCLEOTIDE SEQUENCE [LARGE SCALE GENOMIC DNA]</scope>
    <source>
        <strain evidence="10 11">13A</strain>
    </source>
</reference>
<evidence type="ECO:0000313" key="11">
    <source>
        <dbReference type="Proteomes" id="UP001430954"/>
    </source>
</evidence>
<evidence type="ECO:0000256" key="2">
    <source>
        <dbReference type="ARBA" id="ARBA00022448"/>
    </source>
</evidence>
<dbReference type="Pfam" id="PF11356">
    <property type="entry name" value="T2SSC"/>
    <property type="match status" value="1"/>
</dbReference>
<keyword evidence="3" id="KW-1003">Cell membrane</keyword>
<feature type="domain" description="Type II secretion system protein GspC N-terminal" evidence="9">
    <location>
        <begin position="28"/>
        <end position="146"/>
    </location>
</feature>
<proteinExistence type="predicted"/>
<dbReference type="Gene3D" id="2.30.42.10">
    <property type="match status" value="1"/>
</dbReference>
<name>A0ABS7T7E3_9GAMM</name>
<dbReference type="RefSeq" id="WP_223676225.1">
    <property type="nucleotide sequence ID" value="NZ_JAINZW010000004.1"/>
</dbReference>
<comment type="caution">
    <text evidence="10">The sequence shown here is derived from an EMBL/GenBank/DDBJ whole genome shotgun (WGS) entry which is preliminary data.</text>
</comment>
<dbReference type="Proteomes" id="UP001430954">
    <property type="component" value="Unassembled WGS sequence"/>
</dbReference>
<evidence type="ECO:0000256" key="4">
    <source>
        <dbReference type="ARBA" id="ARBA00022519"/>
    </source>
</evidence>
<evidence type="ECO:0000259" key="9">
    <source>
        <dbReference type="Pfam" id="PF11356"/>
    </source>
</evidence>
<protein>
    <submittedName>
        <fullName evidence="10">Type II secretion system protein C</fullName>
    </submittedName>
</protein>
<evidence type="ECO:0000256" key="8">
    <source>
        <dbReference type="ARBA" id="ARBA00023136"/>
    </source>
</evidence>
<dbReference type="EMBL" id="JAINZW010000004">
    <property type="protein sequence ID" value="MBZ4039768.1"/>
    <property type="molecule type" value="Genomic_DNA"/>
</dbReference>
<dbReference type="InterPro" id="IPR036034">
    <property type="entry name" value="PDZ_sf"/>
</dbReference>
<sequence length="269" mass="27624">MLSFPLPDALTWRPDGAALRRAVELAIVLLLGMQAARLVWLVLAPLGPFGGSPPDAAVMTPAPAMTISRDPFFPASTTATASADASGDFTLFGVNVGGGSAILAGKDGRQASWRIGQEVAPGVRLQAVDASGAVLDVSGRQQRLALQARAFSSPALAPAGQLPSARAAGTGADATPTIDPAALLQQAGLRPRITDGRIVGYTLIPRGDDALVRQAGLRAGDVVVAINGNTLTPERLGELESDLAGRDAVELTVLRDGTTRTLTLRTPTP</sequence>
<evidence type="ECO:0000256" key="5">
    <source>
        <dbReference type="ARBA" id="ARBA00022692"/>
    </source>
</evidence>
<evidence type="ECO:0000256" key="1">
    <source>
        <dbReference type="ARBA" id="ARBA00004533"/>
    </source>
</evidence>
<keyword evidence="7" id="KW-1133">Transmembrane helix</keyword>
<dbReference type="Gene3D" id="2.30.30.830">
    <property type="match status" value="1"/>
</dbReference>
<keyword evidence="8" id="KW-0472">Membrane</keyword>
<evidence type="ECO:0000256" key="6">
    <source>
        <dbReference type="ARBA" id="ARBA00022927"/>
    </source>
</evidence>